<feature type="coiled-coil region" evidence="1">
    <location>
        <begin position="95"/>
        <end position="133"/>
    </location>
</feature>
<evidence type="ECO:0000313" key="3">
    <source>
        <dbReference type="EMBL" id="PCD26112.1"/>
    </source>
</evidence>
<keyword evidence="1" id="KW-0175">Coiled coil</keyword>
<gene>
    <name evidence="3" type="ORF">AU210_012544</name>
</gene>
<comment type="caution">
    <text evidence="3">The sequence shown here is derived from an EMBL/GenBank/DDBJ whole genome shotgun (WGS) entry which is preliminary data.</text>
</comment>
<dbReference type="STRING" id="327505.A0A2H3GP62"/>
<feature type="compositionally biased region" description="Polar residues" evidence="2">
    <location>
        <begin position="9"/>
        <end position="20"/>
    </location>
</feature>
<reference evidence="3 4" key="1">
    <citation type="journal article" date="2016" name="Environ. Microbiol.">
        <title>Effector profiles distinguish formae speciales of Fusarium oxysporum.</title>
        <authorList>
            <person name="van Dam P."/>
            <person name="Fokkens L."/>
            <person name="Schmidt S.M."/>
            <person name="Linmans J.H."/>
            <person name="Kistler H.C."/>
            <person name="Ma L.J."/>
            <person name="Rep M."/>
        </authorList>
    </citation>
    <scope>NUCLEOTIDE SEQUENCE [LARGE SCALE GENOMIC DNA]</scope>
    <source>
        <strain evidence="3 4">Forc016</strain>
    </source>
</reference>
<name>A0A2H3GP62_FUSOX</name>
<dbReference type="EMBL" id="MABQ02000009">
    <property type="protein sequence ID" value="PCD26112.1"/>
    <property type="molecule type" value="Genomic_DNA"/>
</dbReference>
<proteinExistence type="predicted"/>
<evidence type="ECO:0000313" key="4">
    <source>
        <dbReference type="Proteomes" id="UP000219602"/>
    </source>
</evidence>
<dbReference type="Proteomes" id="UP000219602">
    <property type="component" value="Chromosome 11"/>
</dbReference>
<organism evidence="3 4">
    <name type="scientific">Fusarium oxysporum f. sp. radicis-cucumerinum</name>
    <dbReference type="NCBI Taxonomy" id="327505"/>
    <lineage>
        <taxon>Eukaryota</taxon>
        <taxon>Fungi</taxon>
        <taxon>Dikarya</taxon>
        <taxon>Ascomycota</taxon>
        <taxon>Pezizomycotina</taxon>
        <taxon>Sordariomycetes</taxon>
        <taxon>Hypocreomycetidae</taxon>
        <taxon>Hypocreales</taxon>
        <taxon>Nectriaceae</taxon>
        <taxon>Fusarium</taxon>
        <taxon>Fusarium oxysporum species complex</taxon>
    </lineage>
</organism>
<sequence>MDAVADSIVANTENLSPQDSSTRKSDWSRKLTAKGMENLYGNVGIVMQVLIREVRDEIMKRMAKAQQETMNSHERIIETLWNAWKKEQQAPKQIIEGQEKAIGQLQQDIQGIQAQAAQERKLMQEQINELRRMQHHAAAFISCKRPVLHDRHLRSGRR</sequence>
<feature type="region of interest" description="Disordered" evidence="2">
    <location>
        <begin position="1"/>
        <end position="27"/>
    </location>
</feature>
<protein>
    <submittedName>
        <fullName evidence="3">Uncharacterized protein</fullName>
    </submittedName>
</protein>
<evidence type="ECO:0000256" key="1">
    <source>
        <dbReference type="SAM" id="Coils"/>
    </source>
</evidence>
<evidence type="ECO:0000256" key="2">
    <source>
        <dbReference type="SAM" id="MobiDB-lite"/>
    </source>
</evidence>
<dbReference type="AlphaFoldDB" id="A0A2H3GP62"/>
<accession>A0A2H3GP62</accession>
<reference evidence="3 4" key="2">
    <citation type="journal article" date="2017" name="Sci. Rep.">
        <title>A mobile pathogenicity chromosome in Fusarium oxysporum for infection of multiple cucurbit species.</title>
        <authorList>
            <person name="van Dam P."/>
            <person name="Fokkens L."/>
            <person name="Ayukawa Y."/>
            <person name="van der Gragt M."/>
            <person name="Ter Horst A."/>
            <person name="Brankovics B."/>
            <person name="Houterman P.M."/>
            <person name="Arie T."/>
            <person name="Rep M."/>
        </authorList>
    </citation>
    <scope>NUCLEOTIDE SEQUENCE [LARGE SCALE GENOMIC DNA]</scope>
    <source>
        <strain evidence="3 4">Forc016</strain>
    </source>
</reference>